<protein>
    <submittedName>
        <fullName evidence="1">Protochlorophyllide oxidoreductase</fullName>
    </submittedName>
</protein>
<sequence>MASNEVKAGSKVVMTHAQRQAFMKTSPLGQLFGVAHLLPQVEAVTNSNHAANQEKVADILVISEQVFQYEGRGKWSKRLSWKQVQSYCIEKSSSQRKVLATV</sequence>
<dbReference type="EMBL" id="JAECZA010000097">
    <property type="protein sequence ID" value="MBH8575022.1"/>
    <property type="molecule type" value="Genomic_DNA"/>
</dbReference>
<reference evidence="1 2" key="1">
    <citation type="journal article" date="2021" name="Int. J. Syst. Evol. Microbiol.">
        <title>Amazonocrinis nigriterrae gen. nov., sp. nov., Atlanticothrix silvestris gen. nov., sp. nov. and Dendronalium phyllosphericum gen. nov., sp. nov., nostocacean cyanobacteria from Brazilian environments.</title>
        <authorList>
            <person name="Alvarenga D.O."/>
            <person name="Andreote A.P.D."/>
            <person name="Branco L.H.Z."/>
            <person name="Delbaje E."/>
            <person name="Cruz R.B."/>
            <person name="Varani A.M."/>
            <person name="Fiore M.F."/>
        </authorList>
    </citation>
    <scope>NUCLEOTIDE SEQUENCE [LARGE SCALE GENOMIC DNA]</scope>
    <source>
        <strain evidence="1 2">CENA369</strain>
    </source>
</reference>
<evidence type="ECO:0000313" key="1">
    <source>
        <dbReference type="EMBL" id="MBH8575022.1"/>
    </source>
</evidence>
<dbReference type="RefSeq" id="WP_214433820.1">
    <property type="nucleotide sequence ID" value="NZ_CAWPUQ010000336.1"/>
</dbReference>
<dbReference type="Proteomes" id="UP000662314">
    <property type="component" value="Unassembled WGS sequence"/>
</dbReference>
<gene>
    <name evidence="1" type="ORF">I8752_18775</name>
</gene>
<keyword evidence="2" id="KW-1185">Reference proteome</keyword>
<proteinExistence type="predicted"/>
<evidence type="ECO:0000313" key="2">
    <source>
        <dbReference type="Proteomes" id="UP000662314"/>
    </source>
</evidence>
<dbReference type="AlphaFoldDB" id="A0A8J7I9P9"/>
<organism evidence="1 2">
    <name type="scientific">Dendronalium phyllosphericum CENA369</name>
    <dbReference type="NCBI Taxonomy" id="1725256"/>
    <lineage>
        <taxon>Bacteria</taxon>
        <taxon>Bacillati</taxon>
        <taxon>Cyanobacteriota</taxon>
        <taxon>Cyanophyceae</taxon>
        <taxon>Nostocales</taxon>
        <taxon>Nostocaceae</taxon>
        <taxon>Dendronalium</taxon>
        <taxon>Dendronalium phyllosphericum</taxon>
    </lineage>
</organism>
<name>A0A8J7I9P9_9NOST</name>
<accession>A0A8J7I9P9</accession>
<comment type="caution">
    <text evidence="1">The sequence shown here is derived from an EMBL/GenBank/DDBJ whole genome shotgun (WGS) entry which is preliminary data.</text>
</comment>